<protein>
    <recommendedName>
        <fullName evidence="3">SMI1/KNR4 family protein</fullName>
    </recommendedName>
</protein>
<evidence type="ECO:0000313" key="2">
    <source>
        <dbReference type="Proteomes" id="UP000219612"/>
    </source>
</evidence>
<evidence type="ECO:0000313" key="1">
    <source>
        <dbReference type="EMBL" id="SNY71156.1"/>
    </source>
</evidence>
<dbReference type="EMBL" id="OBDY01000039">
    <property type="protein sequence ID" value="SNY71156.1"/>
    <property type="molecule type" value="Genomic_DNA"/>
</dbReference>
<proteinExistence type="predicted"/>
<reference evidence="1 2" key="1">
    <citation type="submission" date="2017-09" db="EMBL/GenBank/DDBJ databases">
        <authorList>
            <person name="Ehlers B."/>
            <person name="Leendertz F.H."/>
        </authorList>
    </citation>
    <scope>NUCLEOTIDE SEQUENCE [LARGE SCALE GENOMIC DNA]</scope>
    <source>
        <strain evidence="1 2">CGMCC 4.6857</strain>
    </source>
</reference>
<keyword evidence="2" id="KW-1185">Reference proteome</keyword>
<organism evidence="1 2">
    <name type="scientific">Paractinoplanes atraurantiacus</name>
    <dbReference type="NCBI Taxonomy" id="1036182"/>
    <lineage>
        <taxon>Bacteria</taxon>
        <taxon>Bacillati</taxon>
        <taxon>Actinomycetota</taxon>
        <taxon>Actinomycetes</taxon>
        <taxon>Micromonosporales</taxon>
        <taxon>Micromonosporaceae</taxon>
        <taxon>Paractinoplanes</taxon>
    </lineage>
</organism>
<dbReference type="AlphaFoldDB" id="A0A285KIA5"/>
<dbReference type="RefSeq" id="WP_097328529.1">
    <property type="nucleotide sequence ID" value="NZ_OBDY01000039.1"/>
</dbReference>
<accession>A0A285KIA5</accession>
<evidence type="ECO:0008006" key="3">
    <source>
        <dbReference type="Google" id="ProtNLM"/>
    </source>
</evidence>
<sequence>MGDALERLVAAGSEGLAPLVSPPVPLYDRKNGFYAFDSALLVRPVSVPAGPILDVAAWNSRALWGAVYGDVLDGVTFFAEDVFGGQFGFRGDEVVSFNPETGEVEHMASSLEGWATEIIDDCSVMTGHALAREWQLQHRPLAPAERLIPVVPFVLGGEYAAGNLRPVADVEAMRVYGDLYKVTS</sequence>
<name>A0A285KIA5_9ACTN</name>
<dbReference type="Proteomes" id="UP000219612">
    <property type="component" value="Unassembled WGS sequence"/>
</dbReference>
<dbReference type="OrthoDB" id="672028at2"/>
<gene>
    <name evidence="1" type="ORF">SAMN05421748_13937</name>
</gene>